<protein>
    <submittedName>
        <fullName evidence="5">Branched-chain amino acid transport system substrate-binding protein</fullName>
    </submittedName>
</protein>
<name>A0A366HGG6_9BURK</name>
<dbReference type="AlphaFoldDB" id="A0A366HGG6"/>
<evidence type="ECO:0000256" key="1">
    <source>
        <dbReference type="ARBA" id="ARBA00010062"/>
    </source>
</evidence>
<dbReference type="PROSITE" id="PS51257">
    <property type="entry name" value="PROKAR_LIPOPROTEIN"/>
    <property type="match status" value="1"/>
</dbReference>
<reference evidence="5 6" key="1">
    <citation type="submission" date="2018-06" db="EMBL/GenBank/DDBJ databases">
        <title>Genomic Encyclopedia of Type Strains, Phase IV (KMG-IV): sequencing the most valuable type-strain genomes for metagenomic binning, comparative biology and taxonomic classification.</title>
        <authorList>
            <person name="Goeker M."/>
        </authorList>
    </citation>
    <scope>NUCLEOTIDE SEQUENCE [LARGE SCALE GENOMIC DNA]</scope>
    <source>
        <strain evidence="5 6">DSM 25520</strain>
    </source>
</reference>
<evidence type="ECO:0000313" key="6">
    <source>
        <dbReference type="Proteomes" id="UP000253628"/>
    </source>
</evidence>
<keyword evidence="6" id="KW-1185">Reference proteome</keyword>
<dbReference type="Proteomes" id="UP000253628">
    <property type="component" value="Unassembled WGS sequence"/>
</dbReference>
<dbReference type="PANTHER" id="PTHR30483:SF38">
    <property type="entry name" value="BLR7848 PROTEIN"/>
    <property type="match status" value="1"/>
</dbReference>
<evidence type="ECO:0000259" key="4">
    <source>
        <dbReference type="Pfam" id="PF13458"/>
    </source>
</evidence>
<dbReference type="OrthoDB" id="9791590at2"/>
<gene>
    <name evidence="5" type="ORF">DFR37_102113</name>
</gene>
<dbReference type="PANTHER" id="PTHR30483">
    <property type="entry name" value="LEUCINE-SPECIFIC-BINDING PROTEIN"/>
    <property type="match status" value="1"/>
</dbReference>
<dbReference type="SUPFAM" id="SSF53822">
    <property type="entry name" value="Periplasmic binding protein-like I"/>
    <property type="match status" value="1"/>
</dbReference>
<proteinExistence type="inferred from homology"/>
<comment type="caution">
    <text evidence="5">The sequence shown here is derived from an EMBL/GenBank/DDBJ whole genome shotgun (WGS) entry which is preliminary data.</text>
</comment>
<dbReference type="Pfam" id="PF13458">
    <property type="entry name" value="Peripla_BP_6"/>
    <property type="match status" value="1"/>
</dbReference>
<feature type="chain" id="PRO_5017057396" evidence="3">
    <location>
        <begin position="26"/>
        <end position="388"/>
    </location>
</feature>
<dbReference type="CDD" id="cd06333">
    <property type="entry name" value="PBP1_ABC_RPA1789-like"/>
    <property type="match status" value="1"/>
</dbReference>
<evidence type="ECO:0000313" key="5">
    <source>
        <dbReference type="EMBL" id="RBP41734.1"/>
    </source>
</evidence>
<accession>A0A366HGG6</accession>
<dbReference type="InterPro" id="IPR028082">
    <property type="entry name" value="Peripla_BP_I"/>
</dbReference>
<dbReference type="RefSeq" id="WP_113931992.1">
    <property type="nucleotide sequence ID" value="NZ_JACCEU010000002.1"/>
</dbReference>
<sequence length="388" mass="41197">MKKTSQLIGLASLGLLMATGGAACAQTMKVGVTVPLTGPAATIGIGARNSISMFPKKIGGLDVEYQILDDASAPTNAVKNAKRFLGEDVDVIVGSSTSSSALAIVEAIAGAETPLIALGASSRIVAPMDDKRHWVFKTSSSDSLVATAIIKHMQEHGIKTVGFIGFNDAFGESWLTEIKTYADANKIKLVGVERFNAGDTSATAQVLRTIAANPDAVLIAAAGTPAALPHVALKERGYKGKIYQTHGAATDDFLRIGGKAVNGSYLPVGPNLVWEQLPDSYPTKAVSAQYVPLYEEKFGKGSRTTFAAQAYDVLLFLERAVPEASKKAKPGTKEFRHALRDALENIKNLPANSGVYNMTATDHSGQNDYSRVMVSVQNERFVLEPLEK</sequence>
<dbReference type="Gene3D" id="3.40.50.2300">
    <property type="match status" value="2"/>
</dbReference>
<dbReference type="InterPro" id="IPR051010">
    <property type="entry name" value="BCAA_transport"/>
</dbReference>
<evidence type="ECO:0000256" key="2">
    <source>
        <dbReference type="ARBA" id="ARBA00022729"/>
    </source>
</evidence>
<dbReference type="InterPro" id="IPR028081">
    <property type="entry name" value="Leu-bd"/>
</dbReference>
<feature type="domain" description="Leucine-binding protein" evidence="4">
    <location>
        <begin position="27"/>
        <end position="372"/>
    </location>
</feature>
<keyword evidence="2 3" id="KW-0732">Signal</keyword>
<dbReference type="EMBL" id="QNRQ01000002">
    <property type="protein sequence ID" value="RBP41734.1"/>
    <property type="molecule type" value="Genomic_DNA"/>
</dbReference>
<evidence type="ECO:0000256" key="3">
    <source>
        <dbReference type="SAM" id="SignalP"/>
    </source>
</evidence>
<feature type="signal peptide" evidence="3">
    <location>
        <begin position="1"/>
        <end position="25"/>
    </location>
</feature>
<comment type="similarity">
    <text evidence="1">Belongs to the leucine-binding protein family.</text>
</comment>
<organism evidence="5 6">
    <name type="scientific">Eoetvoesiella caeni</name>
    <dbReference type="NCBI Taxonomy" id="645616"/>
    <lineage>
        <taxon>Bacteria</taxon>
        <taxon>Pseudomonadati</taxon>
        <taxon>Pseudomonadota</taxon>
        <taxon>Betaproteobacteria</taxon>
        <taxon>Burkholderiales</taxon>
        <taxon>Alcaligenaceae</taxon>
        <taxon>Eoetvoesiella</taxon>
    </lineage>
</organism>